<dbReference type="Proteomes" id="UP000000305">
    <property type="component" value="Unassembled WGS sequence"/>
</dbReference>
<name>E9FZB5_DAPPU</name>
<dbReference type="EMBL" id="GL732528">
    <property type="protein sequence ID" value="EFX87292.1"/>
    <property type="molecule type" value="Genomic_DNA"/>
</dbReference>
<gene>
    <name evidence="1" type="ORF">DAPPUDRAFT_235888</name>
</gene>
<dbReference type="HOGENOM" id="CLU_2415533_0_0_1"/>
<evidence type="ECO:0000313" key="1">
    <source>
        <dbReference type="EMBL" id="EFX87292.1"/>
    </source>
</evidence>
<dbReference type="InParanoid" id="E9FZB5"/>
<dbReference type="AlphaFoldDB" id="E9FZB5"/>
<proteinExistence type="predicted"/>
<accession>E9FZB5</accession>
<dbReference type="KEGG" id="dpx:DAPPUDRAFT_235888"/>
<protein>
    <submittedName>
        <fullName evidence="1">Uncharacterized protein</fullName>
    </submittedName>
</protein>
<evidence type="ECO:0000313" key="2">
    <source>
        <dbReference type="Proteomes" id="UP000000305"/>
    </source>
</evidence>
<organism evidence="1 2">
    <name type="scientific">Daphnia pulex</name>
    <name type="common">Water flea</name>
    <dbReference type="NCBI Taxonomy" id="6669"/>
    <lineage>
        <taxon>Eukaryota</taxon>
        <taxon>Metazoa</taxon>
        <taxon>Ecdysozoa</taxon>
        <taxon>Arthropoda</taxon>
        <taxon>Crustacea</taxon>
        <taxon>Branchiopoda</taxon>
        <taxon>Diplostraca</taxon>
        <taxon>Cladocera</taxon>
        <taxon>Anomopoda</taxon>
        <taxon>Daphniidae</taxon>
        <taxon>Daphnia</taxon>
    </lineage>
</organism>
<keyword evidence="2" id="KW-1185">Reference proteome</keyword>
<reference evidence="1 2" key="1">
    <citation type="journal article" date="2011" name="Science">
        <title>The ecoresponsive genome of Daphnia pulex.</title>
        <authorList>
            <person name="Colbourne J.K."/>
            <person name="Pfrender M.E."/>
            <person name="Gilbert D."/>
            <person name="Thomas W.K."/>
            <person name="Tucker A."/>
            <person name="Oakley T.H."/>
            <person name="Tokishita S."/>
            <person name="Aerts A."/>
            <person name="Arnold G.J."/>
            <person name="Basu M.K."/>
            <person name="Bauer D.J."/>
            <person name="Caceres C.E."/>
            <person name="Carmel L."/>
            <person name="Casola C."/>
            <person name="Choi J.H."/>
            <person name="Detter J.C."/>
            <person name="Dong Q."/>
            <person name="Dusheyko S."/>
            <person name="Eads B.D."/>
            <person name="Frohlich T."/>
            <person name="Geiler-Samerotte K.A."/>
            <person name="Gerlach D."/>
            <person name="Hatcher P."/>
            <person name="Jogdeo S."/>
            <person name="Krijgsveld J."/>
            <person name="Kriventseva E.V."/>
            <person name="Kultz D."/>
            <person name="Laforsch C."/>
            <person name="Lindquist E."/>
            <person name="Lopez J."/>
            <person name="Manak J.R."/>
            <person name="Muller J."/>
            <person name="Pangilinan J."/>
            <person name="Patwardhan R.P."/>
            <person name="Pitluck S."/>
            <person name="Pritham E.J."/>
            <person name="Rechtsteiner A."/>
            <person name="Rho M."/>
            <person name="Rogozin I.B."/>
            <person name="Sakarya O."/>
            <person name="Salamov A."/>
            <person name="Schaack S."/>
            <person name="Shapiro H."/>
            <person name="Shiga Y."/>
            <person name="Skalitzky C."/>
            <person name="Smith Z."/>
            <person name="Souvorov A."/>
            <person name="Sung W."/>
            <person name="Tang Z."/>
            <person name="Tsuchiya D."/>
            <person name="Tu H."/>
            <person name="Vos H."/>
            <person name="Wang M."/>
            <person name="Wolf Y.I."/>
            <person name="Yamagata H."/>
            <person name="Yamada T."/>
            <person name="Ye Y."/>
            <person name="Shaw J.R."/>
            <person name="Andrews J."/>
            <person name="Crease T.J."/>
            <person name="Tang H."/>
            <person name="Lucas S.M."/>
            <person name="Robertson H.M."/>
            <person name="Bork P."/>
            <person name="Koonin E.V."/>
            <person name="Zdobnov E.M."/>
            <person name="Grigoriev I.V."/>
            <person name="Lynch M."/>
            <person name="Boore J.L."/>
        </authorList>
    </citation>
    <scope>NUCLEOTIDE SEQUENCE [LARGE SCALE GENOMIC DNA]</scope>
</reference>
<sequence>MEHLWGCLAVDFLGSKLTSLPSIRFEFIGGSPLGGSKAAKAAFSEGYNKRRTDEHAPYASLKGSGTGNAVSSVWFQLMMLRNILLEQNGNLF</sequence>